<sequence>MRWYNDKRIKVSVGAMSPMKYRQHLGLNT</sequence>
<dbReference type="Pfam" id="PF13333">
    <property type="entry name" value="rve_2"/>
    <property type="match status" value="1"/>
</dbReference>
<dbReference type="EMBL" id="SDCU01000001">
    <property type="protein sequence ID" value="TCY10001.1"/>
    <property type="molecule type" value="Genomic_DNA"/>
</dbReference>
<comment type="caution">
    <text evidence="2">The sequence shown here is derived from an EMBL/GenBank/DDBJ whole genome shotgun (WGS) entry which is preliminary data.</text>
</comment>
<feature type="domain" description="Integrase catalytic" evidence="1">
    <location>
        <begin position="2"/>
        <end position="24"/>
    </location>
</feature>
<evidence type="ECO:0000259" key="1">
    <source>
        <dbReference type="Pfam" id="PF13333"/>
    </source>
</evidence>
<accession>A0A483MZS8</accession>
<dbReference type="InterPro" id="IPR001584">
    <property type="entry name" value="Integrase_cat-core"/>
</dbReference>
<dbReference type="EMBL" id="SDCT01000012">
    <property type="protein sequence ID" value="TCX91696.1"/>
    <property type="molecule type" value="Genomic_DNA"/>
</dbReference>
<dbReference type="AlphaFoldDB" id="A0A483MZS8"/>
<dbReference type="RefSeq" id="WP_108523715.1">
    <property type="nucleotide sequence ID" value="NZ_BDLF01000014.1"/>
</dbReference>
<dbReference type="GO" id="GO:0015074">
    <property type="term" value="P:DNA integration"/>
    <property type="evidence" value="ECO:0007669"/>
    <property type="project" value="InterPro"/>
</dbReference>
<evidence type="ECO:0000313" key="3">
    <source>
        <dbReference type="EMBL" id="TCY10001.1"/>
    </source>
</evidence>
<gene>
    <name evidence="3" type="ORF">ETF11_00220</name>
    <name evidence="2" type="ORF">ETF13_10165</name>
</gene>
<name>A0A483MZS8_KLEPN</name>
<evidence type="ECO:0000313" key="2">
    <source>
        <dbReference type="EMBL" id="TCX91696.1"/>
    </source>
</evidence>
<protein>
    <recommendedName>
        <fullName evidence="1">Integrase catalytic domain-containing protein</fullName>
    </recommendedName>
</protein>
<reference evidence="2" key="1">
    <citation type="submission" date="2019-01" db="EMBL/GenBank/DDBJ databases">
        <authorList>
            <person name="Lista F."/>
            <person name="Anselmo A."/>
        </authorList>
    </citation>
    <scope>NUCLEOTIDE SEQUENCE</scope>
    <source>
        <strain evidence="3">2S</strain>
        <strain evidence="2">3S</strain>
    </source>
</reference>
<organism evidence="2">
    <name type="scientific">Klebsiella pneumoniae</name>
    <dbReference type="NCBI Taxonomy" id="573"/>
    <lineage>
        <taxon>Bacteria</taxon>
        <taxon>Pseudomonadati</taxon>
        <taxon>Pseudomonadota</taxon>
        <taxon>Gammaproteobacteria</taxon>
        <taxon>Enterobacterales</taxon>
        <taxon>Enterobacteriaceae</taxon>
        <taxon>Klebsiella/Raoultella group</taxon>
        <taxon>Klebsiella</taxon>
        <taxon>Klebsiella pneumoniae complex</taxon>
    </lineage>
</organism>
<proteinExistence type="predicted"/>